<name>A0A9P4JKD8_9PLEO</name>
<evidence type="ECO:0008006" key="3">
    <source>
        <dbReference type="Google" id="ProtNLM"/>
    </source>
</evidence>
<accession>A0A9P4JKD8</accession>
<comment type="caution">
    <text evidence="1">The sequence shown here is derived from an EMBL/GenBank/DDBJ whole genome shotgun (WGS) entry which is preliminary data.</text>
</comment>
<dbReference type="OrthoDB" id="5538558at2759"/>
<protein>
    <recommendedName>
        <fullName evidence="3">Thioesterase/thiol ester dehydrase-isomerase</fullName>
    </recommendedName>
</protein>
<evidence type="ECO:0000313" key="2">
    <source>
        <dbReference type="Proteomes" id="UP000799536"/>
    </source>
</evidence>
<dbReference type="Pfam" id="PF13279">
    <property type="entry name" value="4HBT_2"/>
    <property type="match status" value="1"/>
</dbReference>
<dbReference type="SUPFAM" id="SSF54637">
    <property type="entry name" value="Thioesterase/thiol ester dehydrase-isomerase"/>
    <property type="match status" value="1"/>
</dbReference>
<dbReference type="PANTHER" id="PTHR31793">
    <property type="entry name" value="4-HYDROXYBENZOYL-COA THIOESTERASE FAMILY MEMBER"/>
    <property type="match status" value="1"/>
</dbReference>
<keyword evidence="2" id="KW-1185">Reference proteome</keyword>
<dbReference type="EMBL" id="ML993996">
    <property type="protein sequence ID" value="KAF2200972.1"/>
    <property type="molecule type" value="Genomic_DNA"/>
</dbReference>
<reference evidence="1" key="1">
    <citation type="journal article" date="2020" name="Stud. Mycol.">
        <title>101 Dothideomycetes genomes: a test case for predicting lifestyles and emergence of pathogens.</title>
        <authorList>
            <person name="Haridas S."/>
            <person name="Albert R."/>
            <person name="Binder M."/>
            <person name="Bloem J."/>
            <person name="Labutti K."/>
            <person name="Salamov A."/>
            <person name="Andreopoulos B."/>
            <person name="Baker S."/>
            <person name="Barry K."/>
            <person name="Bills G."/>
            <person name="Bluhm B."/>
            <person name="Cannon C."/>
            <person name="Castanera R."/>
            <person name="Culley D."/>
            <person name="Daum C."/>
            <person name="Ezra D."/>
            <person name="Gonzalez J."/>
            <person name="Henrissat B."/>
            <person name="Kuo A."/>
            <person name="Liang C."/>
            <person name="Lipzen A."/>
            <person name="Lutzoni F."/>
            <person name="Magnuson J."/>
            <person name="Mondo S."/>
            <person name="Nolan M."/>
            <person name="Ohm R."/>
            <person name="Pangilinan J."/>
            <person name="Park H.-J."/>
            <person name="Ramirez L."/>
            <person name="Alfaro M."/>
            <person name="Sun H."/>
            <person name="Tritt A."/>
            <person name="Yoshinaga Y."/>
            <person name="Zwiers L.-H."/>
            <person name="Turgeon B."/>
            <person name="Goodwin S."/>
            <person name="Spatafora J."/>
            <person name="Crous P."/>
            <person name="Grigoriev I."/>
        </authorList>
    </citation>
    <scope>NUCLEOTIDE SEQUENCE</scope>
    <source>
        <strain evidence="1">ATCC 74209</strain>
    </source>
</reference>
<dbReference type="Proteomes" id="UP000799536">
    <property type="component" value="Unassembled WGS sequence"/>
</dbReference>
<dbReference type="CDD" id="cd00586">
    <property type="entry name" value="4HBT"/>
    <property type="match status" value="1"/>
</dbReference>
<dbReference type="InterPro" id="IPR029069">
    <property type="entry name" value="HotDog_dom_sf"/>
</dbReference>
<dbReference type="Gene3D" id="3.10.129.10">
    <property type="entry name" value="Hotdog Thioesterase"/>
    <property type="match status" value="1"/>
</dbReference>
<dbReference type="GO" id="GO:0047617">
    <property type="term" value="F:fatty acyl-CoA hydrolase activity"/>
    <property type="evidence" value="ECO:0007669"/>
    <property type="project" value="TreeGrafter"/>
</dbReference>
<gene>
    <name evidence="1" type="ORF">GQ43DRAFT_416809</name>
</gene>
<dbReference type="PANTHER" id="PTHR31793:SF39">
    <property type="entry name" value="THIOESTERASE_THIOL ESTER DEHYDRASE-ISOMERASE"/>
    <property type="match status" value="1"/>
</dbReference>
<dbReference type="InterPro" id="IPR050563">
    <property type="entry name" value="4-hydroxybenzoyl-CoA_TE"/>
</dbReference>
<evidence type="ECO:0000313" key="1">
    <source>
        <dbReference type="EMBL" id="KAF2200972.1"/>
    </source>
</evidence>
<proteinExistence type="predicted"/>
<dbReference type="AlphaFoldDB" id="A0A9P4JKD8"/>
<sequence length="286" mass="33008">MRSRLLPQAHAILRSQRPLCESSIRQARHTSTESNNDKLATASLNPRWLSDLKSRVGKCITFGLTSEQVNEAGSLLQEIAHDWRDLVAGSEGFLTAKNRRGLYRQEVVWGEMSSPLRHVNNVMYNRYAESARCNWALHFANVHDSEHKEEWKGLLGPKGIGLIMRSIKTEFKFPMKWPDHVTVLHKLSTRPEPGMDHFFLDVMILSELHRRPAARCVEDIVVYDYKIGRKAPLKPFMVDQFQKLWEAQEQAKVKYGGRVVELHRKVEKLEKESWNRPDAKEDLGTA</sequence>
<organism evidence="1 2">
    <name type="scientific">Delitschia confertaspora ATCC 74209</name>
    <dbReference type="NCBI Taxonomy" id="1513339"/>
    <lineage>
        <taxon>Eukaryota</taxon>
        <taxon>Fungi</taxon>
        <taxon>Dikarya</taxon>
        <taxon>Ascomycota</taxon>
        <taxon>Pezizomycotina</taxon>
        <taxon>Dothideomycetes</taxon>
        <taxon>Pleosporomycetidae</taxon>
        <taxon>Pleosporales</taxon>
        <taxon>Delitschiaceae</taxon>
        <taxon>Delitschia</taxon>
    </lineage>
</organism>